<dbReference type="InterPro" id="IPR008979">
    <property type="entry name" value="Galactose-bd-like_sf"/>
</dbReference>
<evidence type="ECO:0008006" key="6">
    <source>
        <dbReference type="Google" id="ProtNLM"/>
    </source>
</evidence>
<dbReference type="PROSITE" id="PS00194">
    <property type="entry name" value="THIOREDOXIN_1"/>
    <property type="match status" value="1"/>
</dbReference>
<sequence length="281" mass="31828">MSVREISDDNQFQWELANAGRHLVVADFSASWCGPCQLIAPHFALLPEIYPNVIFLKVDVDECEDTAHNQGLTAIPTFMFFRNKKKIDKIQGININALAEKILEYDNVSEADEVEELPKAARDLEDYGEGLVNLNSFISQEESKCLNESDSHPFSQCLISEAGYLQSDFDEHLIISVTFKQAVKIHSLKLKAPAEMGPKEIKLFVNQPRVLDFVRAERMDSVQDLFLNPKDLEKGTLVNLTYVKFQDVRNIQLFIKNNQSGGEITQIDYMAFIGSPLRPLT</sequence>
<keyword evidence="5" id="KW-1185">Reference proteome</keyword>
<dbReference type="InterPro" id="IPR013766">
    <property type="entry name" value="Thioredoxin_domain"/>
</dbReference>
<protein>
    <recommendedName>
        <fullName evidence="6">Thioredoxin domain-containing protein</fullName>
    </recommendedName>
</protein>
<dbReference type="CDD" id="cd02947">
    <property type="entry name" value="TRX_family"/>
    <property type="match status" value="1"/>
</dbReference>
<dbReference type="InterPro" id="IPR037047">
    <property type="entry name" value="PITH_dom_sf"/>
</dbReference>
<dbReference type="PROSITE" id="PS51352">
    <property type="entry name" value="THIOREDOXIN_2"/>
    <property type="match status" value="1"/>
</dbReference>
<dbReference type="InterPro" id="IPR010400">
    <property type="entry name" value="PITH_dom"/>
</dbReference>
<dbReference type="PRINTS" id="PR00421">
    <property type="entry name" value="THIOREDOXIN"/>
</dbReference>
<dbReference type="InterPro" id="IPR017937">
    <property type="entry name" value="Thioredoxin_CS"/>
</dbReference>
<keyword evidence="1" id="KW-1015">Disulfide bond</keyword>
<dbReference type="GO" id="GO:0005737">
    <property type="term" value="C:cytoplasm"/>
    <property type="evidence" value="ECO:0007669"/>
    <property type="project" value="UniProtKB-ARBA"/>
</dbReference>
<dbReference type="Gene3D" id="3.40.30.10">
    <property type="entry name" value="Glutaredoxin"/>
    <property type="match status" value="1"/>
</dbReference>
<dbReference type="SUPFAM" id="SSF49785">
    <property type="entry name" value="Galactose-binding domain-like"/>
    <property type="match status" value="1"/>
</dbReference>
<evidence type="ECO:0000259" key="2">
    <source>
        <dbReference type="PROSITE" id="PS51352"/>
    </source>
</evidence>
<proteinExistence type="predicted"/>
<dbReference type="VEuPathDB" id="VectorBase:GPAI025720"/>
<dbReference type="STRING" id="7398.A0A1A9ZUS2"/>
<dbReference type="PANTHER" id="PTHR46115">
    <property type="entry name" value="THIOREDOXIN-LIKE PROTEIN 1"/>
    <property type="match status" value="1"/>
</dbReference>
<accession>A0A1A9ZUS2</accession>
<name>A0A1A9ZUS2_GLOPL</name>
<evidence type="ECO:0000259" key="3">
    <source>
        <dbReference type="PROSITE" id="PS51532"/>
    </source>
</evidence>
<dbReference type="Gene3D" id="2.60.120.470">
    <property type="entry name" value="PITH domain"/>
    <property type="match status" value="1"/>
</dbReference>
<reference evidence="5" key="1">
    <citation type="submission" date="2014-03" db="EMBL/GenBank/DDBJ databases">
        <authorList>
            <person name="Aksoy S."/>
            <person name="Warren W."/>
            <person name="Wilson R.K."/>
        </authorList>
    </citation>
    <scope>NUCLEOTIDE SEQUENCE [LARGE SCALE GENOMIC DNA]</scope>
    <source>
        <strain evidence="5">IAEA</strain>
    </source>
</reference>
<reference evidence="4" key="2">
    <citation type="submission" date="2020-05" db="UniProtKB">
        <authorList>
            <consortium name="EnsemblMetazoa"/>
        </authorList>
    </citation>
    <scope>IDENTIFICATION</scope>
    <source>
        <strain evidence="4">IAEA</strain>
    </source>
</reference>
<dbReference type="AlphaFoldDB" id="A0A1A9ZUS2"/>
<dbReference type="Pfam" id="PF06201">
    <property type="entry name" value="PITH"/>
    <property type="match status" value="1"/>
</dbReference>
<dbReference type="InterPro" id="IPR036249">
    <property type="entry name" value="Thioredoxin-like_sf"/>
</dbReference>
<dbReference type="Pfam" id="PF00085">
    <property type="entry name" value="Thioredoxin"/>
    <property type="match status" value="1"/>
</dbReference>
<feature type="domain" description="Thioredoxin" evidence="2">
    <location>
        <begin position="1"/>
        <end position="123"/>
    </location>
</feature>
<organism evidence="4 5">
    <name type="scientific">Glossina pallidipes</name>
    <name type="common">Tsetse fly</name>
    <dbReference type="NCBI Taxonomy" id="7398"/>
    <lineage>
        <taxon>Eukaryota</taxon>
        <taxon>Metazoa</taxon>
        <taxon>Ecdysozoa</taxon>
        <taxon>Arthropoda</taxon>
        <taxon>Hexapoda</taxon>
        <taxon>Insecta</taxon>
        <taxon>Pterygota</taxon>
        <taxon>Neoptera</taxon>
        <taxon>Endopterygota</taxon>
        <taxon>Diptera</taxon>
        <taxon>Brachycera</taxon>
        <taxon>Muscomorpha</taxon>
        <taxon>Hippoboscoidea</taxon>
        <taxon>Glossinidae</taxon>
        <taxon>Glossina</taxon>
    </lineage>
</organism>
<dbReference type="EnsemblMetazoa" id="GPAI025720-RA">
    <property type="protein sequence ID" value="GPAI025720-PA"/>
    <property type="gene ID" value="GPAI025720"/>
</dbReference>
<evidence type="ECO:0000313" key="5">
    <source>
        <dbReference type="Proteomes" id="UP000092445"/>
    </source>
</evidence>
<dbReference type="SUPFAM" id="SSF52833">
    <property type="entry name" value="Thioredoxin-like"/>
    <property type="match status" value="1"/>
</dbReference>
<evidence type="ECO:0000256" key="1">
    <source>
        <dbReference type="ARBA" id="ARBA00023157"/>
    </source>
</evidence>
<dbReference type="Proteomes" id="UP000092445">
    <property type="component" value="Unassembled WGS sequence"/>
</dbReference>
<feature type="domain" description="PITH" evidence="3">
    <location>
        <begin position="123"/>
        <end position="281"/>
    </location>
</feature>
<dbReference type="PROSITE" id="PS51532">
    <property type="entry name" value="PITH"/>
    <property type="match status" value="1"/>
</dbReference>
<evidence type="ECO:0000313" key="4">
    <source>
        <dbReference type="EnsemblMetazoa" id="GPAI025720-PA"/>
    </source>
</evidence>